<name>A0A314URS6_PRUYE</name>
<dbReference type="AlphaFoldDB" id="A0A314URS6"/>
<accession>A0A314URS6</accession>
<evidence type="ECO:0000313" key="1">
    <source>
        <dbReference type="EMBL" id="PQM40141.1"/>
    </source>
</evidence>
<organism evidence="1 2">
    <name type="scientific">Prunus yedoensis var. nudiflora</name>
    <dbReference type="NCBI Taxonomy" id="2094558"/>
    <lineage>
        <taxon>Eukaryota</taxon>
        <taxon>Viridiplantae</taxon>
        <taxon>Streptophyta</taxon>
        <taxon>Embryophyta</taxon>
        <taxon>Tracheophyta</taxon>
        <taxon>Spermatophyta</taxon>
        <taxon>Magnoliopsida</taxon>
        <taxon>eudicotyledons</taxon>
        <taxon>Gunneridae</taxon>
        <taxon>Pentapetalae</taxon>
        <taxon>rosids</taxon>
        <taxon>fabids</taxon>
        <taxon>Rosales</taxon>
        <taxon>Rosaceae</taxon>
        <taxon>Amygdaloideae</taxon>
        <taxon>Amygdaleae</taxon>
        <taxon>Prunus</taxon>
    </lineage>
</organism>
<gene>
    <name evidence="1" type="ORF">Pyn_24199</name>
</gene>
<keyword evidence="2" id="KW-1185">Reference proteome</keyword>
<sequence>MPNLYGNYYGLQLLTSSMRLSNTSRCYWFLFKIIKTLRELAAKRSFDSFPGKAMFRSYWFLFKIIKNLRELAAKRSFDSFLRAGKAMFRSLGVKL</sequence>
<protein>
    <submittedName>
        <fullName evidence="1">Uncharacterized protein</fullName>
    </submittedName>
</protein>
<dbReference type="Proteomes" id="UP000250321">
    <property type="component" value="Unassembled WGS sequence"/>
</dbReference>
<comment type="caution">
    <text evidence="1">The sequence shown here is derived from an EMBL/GenBank/DDBJ whole genome shotgun (WGS) entry which is preliminary data.</text>
</comment>
<dbReference type="EMBL" id="PJQY01003108">
    <property type="protein sequence ID" value="PQM40141.1"/>
    <property type="molecule type" value="Genomic_DNA"/>
</dbReference>
<proteinExistence type="predicted"/>
<evidence type="ECO:0000313" key="2">
    <source>
        <dbReference type="Proteomes" id="UP000250321"/>
    </source>
</evidence>
<reference evidence="1 2" key="1">
    <citation type="submission" date="2018-02" db="EMBL/GenBank/DDBJ databases">
        <title>Draft genome of wild Prunus yedoensis var. nudiflora.</title>
        <authorList>
            <person name="Baek S."/>
            <person name="Kim J.-H."/>
            <person name="Choi K."/>
            <person name="Kim G.-B."/>
            <person name="Cho A."/>
            <person name="Jang H."/>
            <person name="Shin C.-H."/>
            <person name="Yu H.-J."/>
            <person name="Mun J.-H."/>
        </authorList>
    </citation>
    <scope>NUCLEOTIDE SEQUENCE [LARGE SCALE GENOMIC DNA]</scope>
    <source>
        <strain evidence="2">cv. Jeju island</strain>
        <tissue evidence="1">Leaf</tissue>
    </source>
</reference>